<evidence type="ECO:0000313" key="11">
    <source>
        <dbReference type="EMBL" id="GAU92603.1"/>
    </source>
</evidence>
<dbReference type="EMBL" id="BDGG01000002">
    <property type="protein sequence ID" value="GAU92603.1"/>
    <property type="molecule type" value="Genomic_DNA"/>
</dbReference>
<keyword evidence="6 8" id="KW-0472">Membrane</keyword>
<evidence type="ECO:0000256" key="8">
    <source>
        <dbReference type="SAM" id="Phobius"/>
    </source>
</evidence>
<feature type="transmembrane region" description="Helical" evidence="8">
    <location>
        <begin position="891"/>
        <end position="911"/>
    </location>
</feature>
<evidence type="ECO:0000256" key="2">
    <source>
        <dbReference type="ARBA" id="ARBA00022448"/>
    </source>
</evidence>
<feature type="transmembrane region" description="Helical" evidence="8">
    <location>
        <begin position="990"/>
        <end position="1009"/>
    </location>
</feature>
<evidence type="ECO:0000259" key="10">
    <source>
        <dbReference type="Pfam" id="PF25508"/>
    </source>
</evidence>
<dbReference type="Pfam" id="PF25508">
    <property type="entry name" value="TRPM2"/>
    <property type="match status" value="1"/>
</dbReference>
<dbReference type="InterPro" id="IPR057366">
    <property type="entry name" value="TRPM-like"/>
</dbReference>
<evidence type="ECO:0000256" key="3">
    <source>
        <dbReference type="ARBA" id="ARBA00022692"/>
    </source>
</evidence>
<keyword evidence="12" id="KW-1185">Reference proteome</keyword>
<comment type="caution">
    <text evidence="11">The sequence shown here is derived from an EMBL/GenBank/DDBJ whole genome shotgun (WGS) entry which is preliminary data.</text>
</comment>
<evidence type="ECO:0000313" key="12">
    <source>
        <dbReference type="Proteomes" id="UP000186922"/>
    </source>
</evidence>
<gene>
    <name evidence="11" type="primary">RvY_04660-1</name>
    <name evidence="11" type="synonym">RvY_04660.1</name>
    <name evidence="11" type="ORF">RvY_04660</name>
</gene>
<dbReference type="Pfam" id="PF18139">
    <property type="entry name" value="LSDAT_euk"/>
    <property type="match status" value="1"/>
</dbReference>
<evidence type="ECO:0000256" key="5">
    <source>
        <dbReference type="ARBA" id="ARBA00023065"/>
    </source>
</evidence>
<accession>A0A1D1V1K4</accession>
<feature type="transmembrane region" description="Helical" evidence="8">
    <location>
        <begin position="811"/>
        <end position="830"/>
    </location>
</feature>
<proteinExistence type="predicted"/>
<dbReference type="AlphaFoldDB" id="A0A1D1V1K4"/>
<keyword evidence="4 8" id="KW-1133">Transmembrane helix</keyword>
<dbReference type="InterPro" id="IPR050927">
    <property type="entry name" value="TRPM"/>
</dbReference>
<evidence type="ECO:0000256" key="7">
    <source>
        <dbReference type="ARBA" id="ARBA00023303"/>
    </source>
</evidence>
<dbReference type="GO" id="GO:0005261">
    <property type="term" value="F:monoatomic cation channel activity"/>
    <property type="evidence" value="ECO:0007669"/>
    <property type="project" value="TreeGrafter"/>
</dbReference>
<comment type="subcellular location">
    <subcellularLocation>
        <location evidence="1">Membrane</location>
        <topology evidence="1">Multi-pass membrane protein</topology>
    </subcellularLocation>
</comment>
<dbReference type="Proteomes" id="UP000186922">
    <property type="component" value="Unassembled WGS sequence"/>
</dbReference>
<feature type="transmembrane region" description="Helical" evidence="8">
    <location>
        <begin position="564"/>
        <end position="581"/>
    </location>
</feature>
<evidence type="ECO:0000259" key="9">
    <source>
        <dbReference type="Pfam" id="PF18139"/>
    </source>
</evidence>
<dbReference type="GO" id="GO:0005886">
    <property type="term" value="C:plasma membrane"/>
    <property type="evidence" value="ECO:0007669"/>
    <property type="project" value="TreeGrafter"/>
</dbReference>
<keyword evidence="2" id="KW-0813">Transport</keyword>
<reference evidence="11 12" key="1">
    <citation type="journal article" date="2016" name="Nat. Commun.">
        <title>Extremotolerant tardigrade genome and improved radiotolerance of human cultured cells by tardigrade-unique protein.</title>
        <authorList>
            <person name="Hashimoto T."/>
            <person name="Horikawa D.D."/>
            <person name="Saito Y."/>
            <person name="Kuwahara H."/>
            <person name="Kozuka-Hata H."/>
            <person name="Shin-I T."/>
            <person name="Minakuchi Y."/>
            <person name="Ohishi K."/>
            <person name="Motoyama A."/>
            <person name="Aizu T."/>
            <person name="Enomoto A."/>
            <person name="Kondo K."/>
            <person name="Tanaka S."/>
            <person name="Hara Y."/>
            <person name="Koshikawa S."/>
            <person name="Sagara H."/>
            <person name="Miura T."/>
            <person name="Yokobori S."/>
            <person name="Miyagawa K."/>
            <person name="Suzuki Y."/>
            <person name="Kubo T."/>
            <person name="Oyama M."/>
            <person name="Kohara Y."/>
            <person name="Fujiyama A."/>
            <person name="Arakawa K."/>
            <person name="Katayama T."/>
            <person name="Toyoda A."/>
            <person name="Kunieda T."/>
        </authorList>
    </citation>
    <scope>NUCLEOTIDE SEQUENCE [LARGE SCALE GENOMIC DNA]</scope>
    <source>
        <strain evidence="11 12">YOKOZUNA-1</strain>
    </source>
</reference>
<evidence type="ECO:0000256" key="6">
    <source>
        <dbReference type="ARBA" id="ARBA00023136"/>
    </source>
</evidence>
<dbReference type="PANTHER" id="PTHR13800">
    <property type="entry name" value="TRANSIENT RECEPTOR POTENTIAL CATION CHANNEL, SUBFAMILY M, MEMBER 6"/>
    <property type="match status" value="1"/>
</dbReference>
<feature type="transmembrane region" description="Helical" evidence="8">
    <location>
        <begin position="774"/>
        <end position="791"/>
    </location>
</feature>
<organism evidence="11 12">
    <name type="scientific">Ramazzottius varieornatus</name>
    <name type="common">Water bear</name>
    <name type="synonym">Tardigrade</name>
    <dbReference type="NCBI Taxonomy" id="947166"/>
    <lineage>
        <taxon>Eukaryota</taxon>
        <taxon>Metazoa</taxon>
        <taxon>Ecdysozoa</taxon>
        <taxon>Tardigrada</taxon>
        <taxon>Eutardigrada</taxon>
        <taxon>Parachela</taxon>
        <taxon>Hypsibioidea</taxon>
        <taxon>Ramazzottiidae</taxon>
        <taxon>Ramazzottius</taxon>
    </lineage>
</organism>
<feature type="domain" description="TRPM-like" evidence="10">
    <location>
        <begin position="319"/>
        <end position="535"/>
    </location>
</feature>
<protein>
    <submittedName>
        <fullName evidence="11">Uncharacterized protein</fullName>
    </submittedName>
</protein>
<keyword evidence="5" id="KW-0406">Ion transport</keyword>
<feature type="transmembrane region" description="Helical" evidence="8">
    <location>
        <begin position="748"/>
        <end position="768"/>
    </location>
</feature>
<sequence>MSGQLANTSQAWIFTHGLNYGLARLIGDAVREDQDRRAVHGNWNYMAHGAYNQRVMQPRLIGVVPDALLNNPDQYLHGVGKVEIDTEEFERPKKKYEMNPNHNVFVLVNNTSYTATAVFRGQLERGLQAAASAKKEATRPAPAITLISKPDDEYYELSGIFDPETAQKPKNYAMPLVCILIQGGPPEIDQVLYYLNDNVPVIVIKGTGLMADLLAFAYEEIMERGGMDLEMNHIKPEIENKMIRYFPSDFKDHEAERQAYLDKLLQCVSASHKQDRKYITICDLALSDADLADLDWFILKALFACQSPYDGEIFEQALLMRDRQAFVDMFLQQGFRLSSFVSAAQLKALYAKAEDREFFVTVVWEGLLEKSPAAPLKDKFVDVKLNEIVEHLTGIRNFVTLQESLHGSRGGPIVMDHAAAERAAINALIVWAVLMNRFELVKVLWKFSEQPIPLALFISSLYKGLSYFAVSSEVEKKTIENGKYFGSLAVDVLHLSYQDATNRAFEVLAEPFEDFEKMTPMDLSYRVGNKHFIAHPCSQRYLNEVFNGGIRVVKGPGSLHTPDFVKIVLSSLLVFPMYFWITFPRLEAIERDTKEKEKQQVSAYATAQASERRLNPPLLSGSDTRTIVTNAELLELVGKRSGNTGWSQNNNSTLYVADQQKEEKEIVFLSAKKSEGGLSRLTTGGDVTLKRIRKDSEFPRVSTWRRWMNQLKRCCVRKRGIATTHTQFSEASTAKKLYYLWNAPVTKFWMYQLNYWCFLAVLSVVTFLPGCGEYYLDLTVFVWTWLNLLEYMCRTYLEYIWRRMISLTGRLIEMSLVLSFLAAYLFARILPVGFRMDNYSTKILMCAGSLGRIVALLFFYYRLVFSFFPISRKLGPMLEKIKLMTSVDFVVFLKMVTPFMIASAVAMQTALFPDFPLGWESIRMTFHRAFFSLFLTPANDLQVENFARCSPHRIEDLAAPQPKERSDVCWAGTHSRYDCPVVGFSSYSIVIQYSIILKMILMTLLSAMFL</sequence>
<dbReference type="STRING" id="947166.A0A1D1V1K4"/>
<dbReference type="OrthoDB" id="301415at2759"/>
<evidence type="ECO:0000256" key="1">
    <source>
        <dbReference type="ARBA" id="ARBA00004141"/>
    </source>
</evidence>
<evidence type="ECO:0000256" key="4">
    <source>
        <dbReference type="ARBA" id="ARBA00022989"/>
    </source>
</evidence>
<feature type="domain" description="TRPM SLOG" evidence="9">
    <location>
        <begin position="5"/>
        <end position="267"/>
    </location>
</feature>
<keyword evidence="3 8" id="KW-0812">Transmembrane</keyword>
<keyword evidence="7" id="KW-0407">Ion channel</keyword>
<dbReference type="InterPro" id="IPR041491">
    <property type="entry name" value="TRPM_SLOG"/>
</dbReference>
<name>A0A1D1V1K4_RAMVA</name>
<dbReference type="PANTHER" id="PTHR13800:SF1">
    <property type="entry name" value="TRANSIENT RECEPTOR POTENTIAL CATION CHANNEL TRPM"/>
    <property type="match status" value="1"/>
</dbReference>
<dbReference type="GO" id="GO:0030001">
    <property type="term" value="P:metal ion transport"/>
    <property type="evidence" value="ECO:0007669"/>
    <property type="project" value="TreeGrafter"/>
</dbReference>
<feature type="transmembrane region" description="Helical" evidence="8">
    <location>
        <begin position="850"/>
        <end position="870"/>
    </location>
</feature>